<evidence type="ECO:0000256" key="3">
    <source>
        <dbReference type="ARBA" id="ARBA00022989"/>
    </source>
</evidence>
<evidence type="ECO:0000256" key="4">
    <source>
        <dbReference type="ARBA" id="ARBA00023136"/>
    </source>
</evidence>
<evidence type="ECO:0000313" key="7">
    <source>
        <dbReference type="Proteomes" id="UP000694001"/>
    </source>
</evidence>
<dbReference type="EMBL" id="CP076448">
    <property type="protein sequence ID" value="QXM25304.1"/>
    <property type="molecule type" value="Genomic_DNA"/>
</dbReference>
<comment type="subcellular location">
    <subcellularLocation>
        <location evidence="5">Cell membrane</location>
        <topology evidence="5">Multi-pass membrane protein</topology>
    </subcellularLocation>
    <subcellularLocation>
        <location evidence="1">Membrane</location>
        <topology evidence="1">Multi-pass membrane protein</topology>
    </subcellularLocation>
</comment>
<gene>
    <name evidence="6" type="ORF">KO353_03415</name>
</gene>
<keyword evidence="5" id="KW-1003">Cell membrane</keyword>
<keyword evidence="7" id="KW-1185">Reference proteome</keyword>
<comment type="similarity">
    <text evidence="5">Belongs to the 4-toluene sulfonate uptake permease (TSUP) (TC 2.A.102) family.</text>
</comment>
<sequence length="94" mass="9441">MPILRAVGAASVFGLVIAVPGTAVVMAAPPHPAMPPFSLGYVSLPALAVIVPFAMLATGAGARFAHRLNQGLPRRGFAVLLVVVAARMAATALG</sequence>
<accession>A0A975U2W0</accession>
<keyword evidence="4 5" id="KW-0472">Membrane</keyword>
<proteinExistence type="inferred from homology"/>
<dbReference type="GO" id="GO:0005886">
    <property type="term" value="C:plasma membrane"/>
    <property type="evidence" value="ECO:0007669"/>
    <property type="project" value="UniProtKB-SubCell"/>
</dbReference>
<evidence type="ECO:0000256" key="1">
    <source>
        <dbReference type="ARBA" id="ARBA00004141"/>
    </source>
</evidence>
<dbReference type="KEGG" id="elio:KO353_03415"/>
<protein>
    <recommendedName>
        <fullName evidence="5">Probable membrane transporter protein</fullName>
    </recommendedName>
</protein>
<organism evidence="6 7">
    <name type="scientific">Elioraea tepida</name>
    <dbReference type="NCBI Taxonomy" id="2843330"/>
    <lineage>
        <taxon>Bacteria</taxon>
        <taxon>Pseudomonadati</taxon>
        <taxon>Pseudomonadota</taxon>
        <taxon>Alphaproteobacteria</taxon>
        <taxon>Acetobacterales</taxon>
        <taxon>Elioraeaceae</taxon>
        <taxon>Elioraea</taxon>
    </lineage>
</organism>
<feature type="transmembrane region" description="Helical" evidence="5">
    <location>
        <begin position="76"/>
        <end position="93"/>
    </location>
</feature>
<dbReference type="AlphaFoldDB" id="A0A975U2W0"/>
<evidence type="ECO:0000256" key="5">
    <source>
        <dbReference type="RuleBase" id="RU363041"/>
    </source>
</evidence>
<keyword evidence="2 5" id="KW-0812">Transmembrane</keyword>
<dbReference type="Proteomes" id="UP000694001">
    <property type="component" value="Chromosome"/>
</dbReference>
<evidence type="ECO:0000313" key="6">
    <source>
        <dbReference type="EMBL" id="QXM25304.1"/>
    </source>
</evidence>
<name>A0A975U2W0_9PROT</name>
<reference evidence="6" key="1">
    <citation type="submission" date="2021-06" db="EMBL/GenBank/DDBJ databases">
        <title>Elioraea tepida, sp. nov., a moderately thermophilic aerobic anoxygenic phototrophic bacterium isolated from an alkaline siliceous hot spring mat community in Yellowstone National Park, WY, USA.</title>
        <authorList>
            <person name="Saini M.K."/>
            <person name="Yoshida S."/>
            <person name="Sebastian A."/>
            <person name="Hirose S."/>
            <person name="Hara E."/>
            <person name="Tamaki H."/>
            <person name="Soulier N.T."/>
            <person name="Albert I."/>
            <person name="Hanada S."/>
            <person name="Bryant D.A."/>
            <person name="Tank M."/>
        </authorList>
    </citation>
    <scope>NUCLEOTIDE SEQUENCE</scope>
    <source>
        <strain evidence="6">MS-P2</strain>
    </source>
</reference>
<dbReference type="InterPro" id="IPR002781">
    <property type="entry name" value="TM_pro_TauE-like"/>
</dbReference>
<keyword evidence="3 5" id="KW-1133">Transmembrane helix</keyword>
<evidence type="ECO:0000256" key="2">
    <source>
        <dbReference type="ARBA" id="ARBA00022692"/>
    </source>
</evidence>
<feature type="transmembrane region" description="Helical" evidence="5">
    <location>
        <begin position="43"/>
        <end position="64"/>
    </location>
</feature>
<dbReference type="Pfam" id="PF01925">
    <property type="entry name" value="TauE"/>
    <property type="match status" value="1"/>
</dbReference>